<dbReference type="Proteomes" id="UP001491349">
    <property type="component" value="Unassembled WGS sequence"/>
</dbReference>
<dbReference type="SUPFAM" id="SSF81442">
    <property type="entry name" value="Cytochrome c oxidase subunit I-like"/>
    <property type="match status" value="1"/>
</dbReference>
<organism evidence="2 3">
    <name type="scientific">Flavobacterium buctense</name>
    <dbReference type="NCBI Taxonomy" id="1648146"/>
    <lineage>
        <taxon>Bacteria</taxon>
        <taxon>Pseudomonadati</taxon>
        <taxon>Bacteroidota</taxon>
        <taxon>Flavobacteriia</taxon>
        <taxon>Flavobacteriales</taxon>
        <taxon>Flavobacteriaceae</taxon>
        <taxon>Flavobacterium</taxon>
    </lineage>
</organism>
<comment type="caution">
    <text evidence="2">The sequence shown here is derived from an EMBL/GenBank/DDBJ whole genome shotgun (WGS) entry which is preliminary data.</text>
</comment>
<evidence type="ECO:0000313" key="2">
    <source>
        <dbReference type="EMBL" id="MEK8180399.1"/>
    </source>
</evidence>
<dbReference type="EMBL" id="JBBPCB010000004">
    <property type="protein sequence ID" value="MEK8180399.1"/>
    <property type="molecule type" value="Genomic_DNA"/>
</dbReference>
<dbReference type="InterPro" id="IPR036927">
    <property type="entry name" value="Cyt_c_oxase-like_su1_sf"/>
</dbReference>
<dbReference type="Gene3D" id="1.20.210.10">
    <property type="entry name" value="Cytochrome c oxidase-like, subunit I domain"/>
    <property type="match status" value="1"/>
</dbReference>
<sequence length="143" mass="17072">MMKKKPYFLFLFASLLLLLIGFVKSEETFDINVHDTYFIILQNHLYWLFTLLLFFFFIIYLTLDKIRLHLLKMLTKIHIYGTLLLTVGIFFPYDLLFTSSNFLLVDDSQSTNVYRSFCVLFFLIAQVLFIINIFVAIIKKLRN</sequence>
<evidence type="ECO:0000256" key="1">
    <source>
        <dbReference type="SAM" id="Phobius"/>
    </source>
</evidence>
<keyword evidence="3" id="KW-1185">Reference proteome</keyword>
<dbReference type="RefSeq" id="WP_187661072.1">
    <property type="nucleotide sequence ID" value="NZ_JACTAB010000008.1"/>
</dbReference>
<accession>A0ABU9E171</accession>
<feature type="transmembrane region" description="Helical" evidence="1">
    <location>
        <begin position="113"/>
        <end position="138"/>
    </location>
</feature>
<reference evidence="2 3" key="1">
    <citation type="submission" date="2024-04" db="EMBL/GenBank/DDBJ databases">
        <title>draft genome sequnece of Flavobacterium buctense JCM 30750.</title>
        <authorList>
            <person name="Kim D.-U."/>
        </authorList>
    </citation>
    <scope>NUCLEOTIDE SEQUENCE [LARGE SCALE GENOMIC DNA]</scope>
    <source>
        <strain evidence="2 3">JCM 30750</strain>
    </source>
</reference>
<evidence type="ECO:0000313" key="3">
    <source>
        <dbReference type="Proteomes" id="UP001491349"/>
    </source>
</evidence>
<keyword evidence="1" id="KW-0812">Transmembrane</keyword>
<name>A0ABU9E171_9FLAO</name>
<proteinExistence type="predicted"/>
<feature type="transmembrane region" description="Helical" evidence="1">
    <location>
        <begin position="75"/>
        <end position="93"/>
    </location>
</feature>
<gene>
    <name evidence="2" type="ORF">WMW71_08590</name>
</gene>
<keyword evidence="1" id="KW-1133">Transmembrane helix</keyword>
<protein>
    <submittedName>
        <fullName evidence="2">Uncharacterized protein</fullName>
    </submittedName>
</protein>
<keyword evidence="1" id="KW-0472">Membrane</keyword>
<feature type="transmembrane region" description="Helical" evidence="1">
    <location>
        <begin position="44"/>
        <end position="63"/>
    </location>
</feature>